<dbReference type="AlphaFoldDB" id="A0A448WTS9"/>
<sequence length="181" mass="19585">MFFLGSFCLTRLACIDSVTFSLFFAHLYCIFIAFVRALDLHQIEASSKLTTLISSSATNLSSPSIGIISSSPPNTTSPSGLAIGPCTIASKMNEPGNFAVAGDASDHLVQLVLFDHVNKYIAGEFTFPWLTVCFAEWDGLFVLCSRTLGQSADVSPTNMVSINKYYFSYVSGFETTSKSVI</sequence>
<protein>
    <submittedName>
        <fullName evidence="2">Uncharacterized protein</fullName>
    </submittedName>
</protein>
<keyword evidence="1" id="KW-0812">Transmembrane</keyword>
<evidence type="ECO:0000313" key="3">
    <source>
        <dbReference type="Proteomes" id="UP000784294"/>
    </source>
</evidence>
<dbReference type="OrthoDB" id="26184at2759"/>
<keyword evidence="1" id="KW-0472">Membrane</keyword>
<accession>A0A448WTS9</accession>
<dbReference type="Proteomes" id="UP000784294">
    <property type="component" value="Unassembled WGS sequence"/>
</dbReference>
<name>A0A448WTS9_9PLAT</name>
<evidence type="ECO:0000256" key="1">
    <source>
        <dbReference type="SAM" id="Phobius"/>
    </source>
</evidence>
<keyword evidence="3" id="KW-1185">Reference proteome</keyword>
<reference evidence="2" key="1">
    <citation type="submission" date="2018-11" db="EMBL/GenBank/DDBJ databases">
        <authorList>
            <consortium name="Pathogen Informatics"/>
        </authorList>
    </citation>
    <scope>NUCLEOTIDE SEQUENCE</scope>
</reference>
<feature type="transmembrane region" description="Helical" evidence="1">
    <location>
        <begin position="20"/>
        <end position="38"/>
    </location>
</feature>
<keyword evidence="1" id="KW-1133">Transmembrane helix</keyword>
<dbReference type="EMBL" id="CAAALY010044606">
    <property type="protein sequence ID" value="VEL20074.1"/>
    <property type="molecule type" value="Genomic_DNA"/>
</dbReference>
<proteinExistence type="predicted"/>
<comment type="caution">
    <text evidence="2">The sequence shown here is derived from an EMBL/GenBank/DDBJ whole genome shotgun (WGS) entry which is preliminary data.</text>
</comment>
<evidence type="ECO:0000313" key="2">
    <source>
        <dbReference type="EMBL" id="VEL20074.1"/>
    </source>
</evidence>
<organism evidence="2 3">
    <name type="scientific">Protopolystoma xenopodis</name>
    <dbReference type="NCBI Taxonomy" id="117903"/>
    <lineage>
        <taxon>Eukaryota</taxon>
        <taxon>Metazoa</taxon>
        <taxon>Spiralia</taxon>
        <taxon>Lophotrochozoa</taxon>
        <taxon>Platyhelminthes</taxon>
        <taxon>Monogenea</taxon>
        <taxon>Polyopisthocotylea</taxon>
        <taxon>Polystomatidea</taxon>
        <taxon>Polystomatidae</taxon>
        <taxon>Protopolystoma</taxon>
    </lineage>
</organism>
<gene>
    <name evidence="2" type="ORF">PXEA_LOCUS13514</name>
</gene>